<accession>A0A0G0QQR8</accession>
<sequence>MQESSFRDPSGFVFERDGTLYRQINNVYRGNYELLLSSGLYKELADKGLLVSHREVVIAPENEALAYKIIKPDKIPFISYPYEWCFSQLRDAAMATLYIQKTALSRGMTLKDASAYNIQYFNGKPIFIDTLSFEKYQEGYPWVAYRQFCQHFLAPLALMSLKDIRLSQLLGVYIDGIPLNLASKLLPLSSWLRMGLLTNIHLHSKMQKKYSDKSFKGNKSAAVSKKGLLAIIIGLEDVVQSLRYIRGKTEWNEYYHDIHYGCESFNAKKRIVGELLAGLKPNSVWDLGANEGVFSRLASNCGIHTISMDNDPATVESNYLMVKRNNETCMLPLLMDMSNPSSFRGWANSERCSLAARGPANIVMALAIQHHLVIGNNIPFKKLAEFMASLGYWLIIEYIPKDDPQVQRLLASRKDIFDEYSQTYFEQSFSQLYEIRGKYGLPGSQRVIYLMVRKS</sequence>
<dbReference type="AlphaFoldDB" id="A0A0G0QQR8"/>
<dbReference type="Proteomes" id="UP000033935">
    <property type="component" value="Unassembled WGS sequence"/>
</dbReference>
<name>A0A0G0QQR8_9BACT</name>
<dbReference type="InterPro" id="IPR029063">
    <property type="entry name" value="SAM-dependent_MTases_sf"/>
</dbReference>
<dbReference type="EMBL" id="LBWG01000014">
    <property type="protein sequence ID" value="KKR03997.1"/>
    <property type="molecule type" value="Genomic_DNA"/>
</dbReference>
<dbReference type="PATRIC" id="fig|1618995.3.peg.682"/>
<organism evidence="1 2">
    <name type="scientific">Candidatus Uhrbacteria bacterium GW2011_GWF2_39_13</name>
    <dbReference type="NCBI Taxonomy" id="1618995"/>
    <lineage>
        <taxon>Bacteria</taxon>
        <taxon>Candidatus Uhriibacteriota</taxon>
    </lineage>
</organism>
<protein>
    <submittedName>
        <fullName evidence="1">Nodulation protein NoeA-related protein</fullName>
    </submittedName>
</protein>
<dbReference type="SUPFAM" id="SSF53335">
    <property type="entry name" value="S-adenosyl-L-methionine-dependent methyltransferases"/>
    <property type="match status" value="1"/>
</dbReference>
<reference evidence="1 2" key="1">
    <citation type="journal article" date="2015" name="Nature">
        <title>rRNA introns, odd ribosomes, and small enigmatic genomes across a large radiation of phyla.</title>
        <authorList>
            <person name="Brown C.T."/>
            <person name="Hug L.A."/>
            <person name="Thomas B.C."/>
            <person name="Sharon I."/>
            <person name="Castelle C.J."/>
            <person name="Singh A."/>
            <person name="Wilkins M.J."/>
            <person name="Williams K.H."/>
            <person name="Banfield J.F."/>
        </authorList>
    </citation>
    <scope>NUCLEOTIDE SEQUENCE [LARGE SCALE GENOMIC DNA]</scope>
</reference>
<evidence type="ECO:0000313" key="2">
    <source>
        <dbReference type="Proteomes" id="UP000033935"/>
    </source>
</evidence>
<gene>
    <name evidence="1" type="ORF">UT30_C0014G0005</name>
</gene>
<evidence type="ECO:0000313" key="1">
    <source>
        <dbReference type="EMBL" id="KKR03997.1"/>
    </source>
</evidence>
<proteinExistence type="predicted"/>
<comment type="caution">
    <text evidence="1">The sequence shown here is derived from an EMBL/GenBank/DDBJ whole genome shotgun (WGS) entry which is preliminary data.</text>
</comment>